<evidence type="ECO:0000256" key="2">
    <source>
        <dbReference type="SAM" id="Phobius"/>
    </source>
</evidence>
<keyword evidence="4" id="KW-1185">Reference proteome</keyword>
<feature type="region of interest" description="Disordered" evidence="1">
    <location>
        <begin position="83"/>
        <end position="163"/>
    </location>
</feature>
<dbReference type="EMBL" id="JABFYL010000009">
    <property type="protein sequence ID" value="NVN48971.1"/>
    <property type="molecule type" value="Genomic_DNA"/>
</dbReference>
<dbReference type="Proteomes" id="UP000570517">
    <property type="component" value="Unassembled WGS sequence"/>
</dbReference>
<feature type="transmembrane region" description="Helical" evidence="2">
    <location>
        <begin position="55"/>
        <end position="79"/>
    </location>
</feature>
<sequence length="163" mass="16749">MITVMSDPTPPPANSEPPTGPVVTPPPAAAPVPEPAPYHEPQPVFVEQSNRLNKAAAWVGIIAGSVIIVAVIFGTGFFVGQQVGDDSRGPDRSNHMVLRPGPPMFPMGERGEFQRGPGFAGPFGPGGPMVEMPRSPGGPNADTPPGPPRSPGGSDEAPALPRP</sequence>
<organism evidence="3 4">
    <name type="scientific">Mycolicibacterium hippocampi</name>
    <dbReference type="NCBI Taxonomy" id="659824"/>
    <lineage>
        <taxon>Bacteria</taxon>
        <taxon>Bacillati</taxon>
        <taxon>Actinomycetota</taxon>
        <taxon>Actinomycetes</taxon>
        <taxon>Mycobacteriales</taxon>
        <taxon>Mycobacteriaceae</taxon>
        <taxon>Mycolicibacterium</taxon>
    </lineage>
</organism>
<feature type="compositionally biased region" description="Gly residues" evidence="1">
    <location>
        <begin position="118"/>
        <end position="127"/>
    </location>
</feature>
<feature type="region of interest" description="Disordered" evidence="1">
    <location>
        <begin position="1"/>
        <end position="41"/>
    </location>
</feature>
<feature type="compositionally biased region" description="Pro residues" evidence="1">
    <location>
        <begin position="8"/>
        <end position="40"/>
    </location>
</feature>
<proteinExistence type="predicted"/>
<accession>A0A850PES4</accession>
<evidence type="ECO:0000313" key="4">
    <source>
        <dbReference type="Proteomes" id="UP000570517"/>
    </source>
</evidence>
<keyword evidence="2" id="KW-1133">Transmembrane helix</keyword>
<keyword evidence="2" id="KW-0812">Transmembrane</keyword>
<name>A0A850PES4_9MYCO</name>
<reference evidence="3 4" key="1">
    <citation type="submission" date="2020-05" db="EMBL/GenBank/DDBJ databases">
        <title>Draft genome sequence of Mycobacterium hippocampi DL, isolated from European seabass, Dicentrarchus labrax, reared in fish farms.</title>
        <authorList>
            <person name="Stathopoulou P."/>
            <person name="Asimakis E."/>
            <person name="Tzokas K."/>
            <person name="Batargias C."/>
            <person name="Tsiamis G."/>
        </authorList>
    </citation>
    <scope>NUCLEOTIDE SEQUENCE [LARGE SCALE GENOMIC DNA]</scope>
    <source>
        <strain evidence="3 4">DL</strain>
    </source>
</reference>
<keyword evidence="2" id="KW-0472">Membrane</keyword>
<evidence type="ECO:0000313" key="3">
    <source>
        <dbReference type="EMBL" id="NVN48971.1"/>
    </source>
</evidence>
<gene>
    <name evidence="3" type="ORF">HLY00_574</name>
</gene>
<dbReference type="AlphaFoldDB" id="A0A850PES4"/>
<evidence type="ECO:0000256" key="1">
    <source>
        <dbReference type="SAM" id="MobiDB-lite"/>
    </source>
</evidence>
<protein>
    <submittedName>
        <fullName evidence="3">Uncharacterized protein</fullName>
    </submittedName>
</protein>
<feature type="compositionally biased region" description="Basic and acidic residues" evidence="1">
    <location>
        <begin position="85"/>
        <end position="94"/>
    </location>
</feature>
<comment type="caution">
    <text evidence="3">The sequence shown here is derived from an EMBL/GenBank/DDBJ whole genome shotgun (WGS) entry which is preliminary data.</text>
</comment>